<sequence>MPGIHSEGHQHSGERVPVNGQVAEQQLNGQSSMLGPREVPRTPLGDSTHPSQRTNRINATGVALRLLADQYNWLCSDCYAQALRCGVKLRLLADCFQGEYDAASNRTREKSIRQRHRRNK</sequence>
<reference evidence="2" key="1">
    <citation type="submission" date="2021-10" db="EMBL/GenBank/DDBJ databases">
        <title>Tropical sea cucumber genome reveals ecological adaptation and Cuvierian tubules defense mechanism.</title>
        <authorList>
            <person name="Chen T."/>
        </authorList>
    </citation>
    <scope>NUCLEOTIDE SEQUENCE</scope>
    <source>
        <strain evidence="2">Nanhai2018</strain>
        <tissue evidence="2">Muscle</tissue>
    </source>
</reference>
<feature type="compositionally biased region" description="Polar residues" evidence="1">
    <location>
        <begin position="22"/>
        <end position="33"/>
    </location>
</feature>
<comment type="caution">
    <text evidence="2">The sequence shown here is derived from an EMBL/GenBank/DDBJ whole genome shotgun (WGS) entry which is preliminary data.</text>
</comment>
<dbReference type="EMBL" id="JAIZAY010000014">
    <property type="protein sequence ID" value="KAJ8029659.1"/>
    <property type="molecule type" value="Genomic_DNA"/>
</dbReference>
<evidence type="ECO:0000313" key="2">
    <source>
        <dbReference type="EMBL" id="KAJ8029659.1"/>
    </source>
</evidence>
<dbReference type="Proteomes" id="UP001152320">
    <property type="component" value="Chromosome 14"/>
</dbReference>
<feature type="compositionally biased region" description="Basic and acidic residues" evidence="1">
    <location>
        <begin position="1"/>
        <end position="14"/>
    </location>
</feature>
<dbReference type="AlphaFoldDB" id="A0A9Q1BNF8"/>
<evidence type="ECO:0000256" key="1">
    <source>
        <dbReference type="SAM" id="MobiDB-lite"/>
    </source>
</evidence>
<protein>
    <submittedName>
        <fullName evidence="2">Uncharacterized protein</fullName>
    </submittedName>
</protein>
<organism evidence="2 3">
    <name type="scientific">Holothuria leucospilota</name>
    <name type="common">Black long sea cucumber</name>
    <name type="synonym">Mertensiothuria leucospilota</name>
    <dbReference type="NCBI Taxonomy" id="206669"/>
    <lineage>
        <taxon>Eukaryota</taxon>
        <taxon>Metazoa</taxon>
        <taxon>Echinodermata</taxon>
        <taxon>Eleutherozoa</taxon>
        <taxon>Echinozoa</taxon>
        <taxon>Holothuroidea</taxon>
        <taxon>Aspidochirotacea</taxon>
        <taxon>Aspidochirotida</taxon>
        <taxon>Holothuriidae</taxon>
        <taxon>Holothuria</taxon>
    </lineage>
</organism>
<name>A0A9Q1BNF8_HOLLE</name>
<feature type="region of interest" description="Disordered" evidence="1">
    <location>
        <begin position="1"/>
        <end position="56"/>
    </location>
</feature>
<accession>A0A9Q1BNF8</accession>
<evidence type="ECO:0000313" key="3">
    <source>
        <dbReference type="Proteomes" id="UP001152320"/>
    </source>
</evidence>
<gene>
    <name evidence="2" type="ORF">HOLleu_29106</name>
</gene>
<proteinExistence type="predicted"/>
<keyword evidence="3" id="KW-1185">Reference proteome</keyword>